<dbReference type="AlphaFoldDB" id="A0A1R2CFR2"/>
<evidence type="ECO:0000259" key="2">
    <source>
        <dbReference type="PROSITE" id="PS51840"/>
    </source>
</evidence>
<feature type="compositionally biased region" description="Polar residues" evidence="1">
    <location>
        <begin position="451"/>
        <end position="461"/>
    </location>
</feature>
<keyword evidence="4" id="KW-1185">Reference proteome</keyword>
<dbReference type="InterPro" id="IPR019448">
    <property type="entry name" value="NT-C2"/>
</dbReference>
<evidence type="ECO:0000313" key="4">
    <source>
        <dbReference type="Proteomes" id="UP000187209"/>
    </source>
</evidence>
<evidence type="ECO:0000256" key="1">
    <source>
        <dbReference type="SAM" id="MobiDB-lite"/>
    </source>
</evidence>
<dbReference type="Pfam" id="PF10358">
    <property type="entry name" value="NT-C2"/>
    <property type="match status" value="1"/>
</dbReference>
<feature type="compositionally biased region" description="Basic and acidic residues" evidence="1">
    <location>
        <begin position="462"/>
        <end position="471"/>
    </location>
</feature>
<comment type="caution">
    <text evidence="3">The sequence shown here is derived from an EMBL/GenBank/DDBJ whole genome shotgun (WGS) entry which is preliminary data.</text>
</comment>
<feature type="compositionally biased region" description="Basic and acidic residues" evidence="1">
    <location>
        <begin position="255"/>
        <end position="295"/>
    </location>
</feature>
<proteinExistence type="predicted"/>
<feature type="compositionally biased region" description="Basic and acidic residues" evidence="1">
    <location>
        <begin position="380"/>
        <end position="407"/>
    </location>
</feature>
<organism evidence="3 4">
    <name type="scientific">Stentor coeruleus</name>
    <dbReference type="NCBI Taxonomy" id="5963"/>
    <lineage>
        <taxon>Eukaryota</taxon>
        <taxon>Sar</taxon>
        <taxon>Alveolata</taxon>
        <taxon>Ciliophora</taxon>
        <taxon>Postciliodesmatophora</taxon>
        <taxon>Heterotrichea</taxon>
        <taxon>Heterotrichida</taxon>
        <taxon>Stentoridae</taxon>
        <taxon>Stentor</taxon>
    </lineage>
</organism>
<dbReference type="PROSITE" id="PS51840">
    <property type="entry name" value="C2_NT"/>
    <property type="match status" value="1"/>
</dbReference>
<reference evidence="3 4" key="1">
    <citation type="submission" date="2016-11" db="EMBL/GenBank/DDBJ databases">
        <title>The macronuclear genome of Stentor coeruleus: a giant cell with tiny introns.</title>
        <authorList>
            <person name="Slabodnick M."/>
            <person name="Ruby J.G."/>
            <person name="Reiff S.B."/>
            <person name="Swart E.C."/>
            <person name="Gosai S."/>
            <person name="Prabakaran S."/>
            <person name="Witkowska E."/>
            <person name="Larue G.E."/>
            <person name="Fisher S."/>
            <person name="Freeman R.M."/>
            <person name="Gunawardena J."/>
            <person name="Chu W."/>
            <person name="Stover N.A."/>
            <person name="Gregory B.D."/>
            <person name="Nowacki M."/>
            <person name="Derisi J."/>
            <person name="Roy S.W."/>
            <person name="Marshall W.F."/>
            <person name="Sood P."/>
        </authorList>
    </citation>
    <scope>NUCLEOTIDE SEQUENCE [LARGE SCALE GENOMIC DNA]</scope>
    <source>
        <strain evidence="3">WM001</strain>
    </source>
</reference>
<gene>
    <name evidence="3" type="ORF">SteCoe_10418</name>
</gene>
<sequence>MAKLIHRIGAKSVKFELEVVIHYIIISLPEASLLKVRVKRGKDKTEETQPLRYAPNTKKVQFDYPLNFRITMYKKGNKFSKKDLKIKVLQINGKNEKIVGHTSIEFQKCAETGKFIIEENLKLHDCSDQKAVICTSVKLFEEGKPKNDFFAGNVISSNNKAPNRRAISIDTPLTLNLDFGPIDDKARKNSKARGNSFDRGVINLKNSQSYIESYDDPDFEQSELRRKKNTIKGMRSAFHLTPEELEEMTGNNKQKVKEVGIEKKEQKEEDREKKSNKEEVKVVENYEEKKDRDKYEEAKVVENYEEKKVKDKHEEVKVVENYEEKKVKDKYEEVKQEKVVIKEKKIEKKEDFAENAEIQTFDTEPKADKLSKEKKHNKKDKQSEKVAKELEENPKASENLTKTEKTHIPPQVDSPKPQAIIPHHILTSQSPPNPPSTSKNQDPIPDPPKSLIQNSIKTTENTIEKHKEPISEPHSNIKTKESPPPLPEYLKYEQQTRISVEMDLHKGLADDSSSDEAPIQVDVIENTDSFMPKTHLKQSVPNASSREEKILLKEMHAGLPSSRESTCCASCRVF</sequence>
<name>A0A1R2CFR2_9CILI</name>
<protein>
    <recommendedName>
        <fullName evidence="2">C2 NT-type domain-containing protein</fullName>
    </recommendedName>
</protein>
<dbReference type="Proteomes" id="UP000187209">
    <property type="component" value="Unassembled WGS sequence"/>
</dbReference>
<feature type="region of interest" description="Disordered" evidence="1">
    <location>
        <begin position="344"/>
        <end position="487"/>
    </location>
</feature>
<feature type="domain" description="C2 NT-type" evidence="2">
    <location>
        <begin position="5"/>
        <end position="141"/>
    </location>
</feature>
<dbReference type="EMBL" id="MPUH01000168">
    <property type="protein sequence ID" value="OMJ87776.1"/>
    <property type="molecule type" value="Genomic_DNA"/>
</dbReference>
<feature type="region of interest" description="Disordered" evidence="1">
    <location>
        <begin position="239"/>
        <end position="295"/>
    </location>
</feature>
<evidence type="ECO:0000313" key="3">
    <source>
        <dbReference type="EMBL" id="OMJ87776.1"/>
    </source>
</evidence>
<accession>A0A1R2CFR2</accession>